<keyword evidence="1" id="KW-0175">Coiled coil</keyword>
<reference evidence="2 3" key="1">
    <citation type="submission" date="2018-09" db="EMBL/GenBank/DDBJ databases">
        <title>A high-quality reference genome of wild soybean provides a powerful tool to mine soybean genomes.</title>
        <authorList>
            <person name="Xie M."/>
            <person name="Chung C.Y.L."/>
            <person name="Li M.-W."/>
            <person name="Wong F.-L."/>
            <person name="Chan T.-F."/>
            <person name="Lam H.-M."/>
        </authorList>
    </citation>
    <scope>NUCLEOTIDE SEQUENCE [LARGE SCALE GENOMIC DNA]</scope>
    <source>
        <strain evidence="3">cv. W05</strain>
        <tissue evidence="2">Hypocotyl of etiolated seedlings</tissue>
    </source>
</reference>
<organism evidence="2 3">
    <name type="scientific">Glycine soja</name>
    <name type="common">Wild soybean</name>
    <dbReference type="NCBI Taxonomy" id="3848"/>
    <lineage>
        <taxon>Eukaryota</taxon>
        <taxon>Viridiplantae</taxon>
        <taxon>Streptophyta</taxon>
        <taxon>Embryophyta</taxon>
        <taxon>Tracheophyta</taxon>
        <taxon>Spermatophyta</taxon>
        <taxon>Magnoliopsida</taxon>
        <taxon>eudicotyledons</taxon>
        <taxon>Gunneridae</taxon>
        <taxon>Pentapetalae</taxon>
        <taxon>rosids</taxon>
        <taxon>fabids</taxon>
        <taxon>Fabales</taxon>
        <taxon>Fabaceae</taxon>
        <taxon>Papilionoideae</taxon>
        <taxon>50 kb inversion clade</taxon>
        <taxon>NPAAA clade</taxon>
        <taxon>indigoferoid/millettioid clade</taxon>
        <taxon>Phaseoleae</taxon>
        <taxon>Glycine</taxon>
        <taxon>Glycine subgen. Soja</taxon>
    </lineage>
</organism>
<evidence type="ECO:0000313" key="3">
    <source>
        <dbReference type="Proteomes" id="UP000289340"/>
    </source>
</evidence>
<sequence>MSLTNRDLDVRTFADEENLEHYAKYLNQSLITFGFPASLDLFTNHPMRIELIPLLSDISRLEAKVERLEGQLQVKDKDIATITRTVDAYESKNQELVAENDDLRALLRSMQVEIRNFRKQPGTN</sequence>
<dbReference type="Gene3D" id="1.20.5.170">
    <property type="match status" value="1"/>
</dbReference>
<dbReference type="Proteomes" id="UP000289340">
    <property type="component" value="Chromosome 15"/>
</dbReference>
<protein>
    <submittedName>
        <fullName evidence="2">Uncharacterized protein</fullName>
    </submittedName>
</protein>
<proteinExistence type="predicted"/>
<name>A0A445GWQ6_GLYSO</name>
<comment type="caution">
    <text evidence="2">The sequence shown here is derived from an EMBL/GenBank/DDBJ whole genome shotgun (WGS) entry which is preliminary data.</text>
</comment>
<evidence type="ECO:0000256" key="1">
    <source>
        <dbReference type="SAM" id="Coils"/>
    </source>
</evidence>
<keyword evidence="3" id="KW-1185">Reference proteome</keyword>
<evidence type="ECO:0000313" key="2">
    <source>
        <dbReference type="EMBL" id="RZB65633.1"/>
    </source>
</evidence>
<dbReference type="PANTHER" id="PTHR47057:SF1">
    <property type="entry name" value="AFADIN_ALPHA-ACTININ-BINDING PROTEIN"/>
    <property type="match status" value="1"/>
</dbReference>
<dbReference type="PANTHER" id="PTHR47057">
    <property type="entry name" value="AFADIN/ALPHA-ACTININ-BINDING"/>
    <property type="match status" value="1"/>
</dbReference>
<feature type="coiled-coil region" evidence="1">
    <location>
        <begin position="58"/>
        <end position="120"/>
    </location>
</feature>
<accession>A0A445GWQ6</accession>
<dbReference type="AlphaFoldDB" id="A0A445GWQ6"/>
<dbReference type="EMBL" id="QZWG01000015">
    <property type="protein sequence ID" value="RZB65633.1"/>
    <property type="molecule type" value="Genomic_DNA"/>
</dbReference>
<dbReference type="SMR" id="A0A445GWQ6"/>
<gene>
    <name evidence="2" type="ORF">D0Y65_041625</name>
</gene>